<keyword evidence="3" id="KW-1185">Reference proteome</keyword>
<feature type="region of interest" description="Disordered" evidence="1">
    <location>
        <begin position="111"/>
        <end position="149"/>
    </location>
</feature>
<evidence type="ECO:0000256" key="1">
    <source>
        <dbReference type="SAM" id="MobiDB-lite"/>
    </source>
</evidence>
<accession>A0A085M452</accession>
<feature type="compositionally biased region" description="Polar residues" evidence="1">
    <location>
        <begin position="59"/>
        <end position="68"/>
    </location>
</feature>
<dbReference type="Proteomes" id="UP000030764">
    <property type="component" value="Unassembled WGS sequence"/>
</dbReference>
<name>A0A085M452_9BILA</name>
<feature type="compositionally biased region" description="Polar residues" evidence="1">
    <location>
        <begin position="136"/>
        <end position="146"/>
    </location>
</feature>
<proteinExistence type="predicted"/>
<sequence>MEQELQGDLGHCQAAQENLGFAMQPKARFGYPPEFPATQAAQGPYYYSRQGKNNDRISRNASTNEPVSVNQLTESVEQCSLNEITLSQKVTVKKEVRNDCNYRNTVTAFRETERSAESSANVTANPEAPEIIPNGVDNQDSKNNAQAPAGELEPVVASLHAVAENADMIQTAAKVLEAYCLGGLNYDERIGIAIRHLFIFAMNYRSYKTMANLAMLLDSRIYIFSERKSFMDYFREWTAEEVEIRPFLSSVPGVSLKLRFLMALCAHLTTKFHESTENAKFFQEVVFTLMNDLLTCKSLGNIRAIIHVLTEYGDTLFQRDRTAVLSILNNLQAISQQNNQINVVKEMVTALLSVKAQWCTQNAPNDAATNANSIEVEEAPSTHTS</sequence>
<evidence type="ECO:0000313" key="2">
    <source>
        <dbReference type="EMBL" id="KFD51998.1"/>
    </source>
</evidence>
<feature type="region of interest" description="Disordered" evidence="1">
    <location>
        <begin position="46"/>
        <end position="68"/>
    </location>
</feature>
<reference evidence="2 3" key="1">
    <citation type="journal article" date="2014" name="Nat. Genet.">
        <title>Genome and transcriptome of the porcine whipworm Trichuris suis.</title>
        <authorList>
            <person name="Jex A.R."/>
            <person name="Nejsum P."/>
            <person name="Schwarz E.M."/>
            <person name="Hu L."/>
            <person name="Young N.D."/>
            <person name="Hall R.S."/>
            <person name="Korhonen P.K."/>
            <person name="Liao S."/>
            <person name="Thamsborg S."/>
            <person name="Xia J."/>
            <person name="Xu P."/>
            <person name="Wang S."/>
            <person name="Scheerlinck J.P."/>
            <person name="Hofmann A."/>
            <person name="Sternberg P.W."/>
            <person name="Wang J."/>
            <person name="Gasser R.B."/>
        </authorList>
    </citation>
    <scope>NUCLEOTIDE SEQUENCE [LARGE SCALE GENOMIC DNA]</scope>
    <source>
        <strain evidence="2">DCEP-RM93M</strain>
    </source>
</reference>
<dbReference type="EMBL" id="KL363233">
    <property type="protein sequence ID" value="KFD51998.1"/>
    <property type="molecule type" value="Genomic_DNA"/>
</dbReference>
<organism evidence="2 3">
    <name type="scientific">Trichuris suis</name>
    <name type="common">pig whipworm</name>
    <dbReference type="NCBI Taxonomy" id="68888"/>
    <lineage>
        <taxon>Eukaryota</taxon>
        <taxon>Metazoa</taxon>
        <taxon>Ecdysozoa</taxon>
        <taxon>Nematoda</taxon>
        <taxon>Enoplea</taxon>
        <taxon>Dorylaimia</taxon>
        <taxon>Trichinellida</taxon>
        <taxon>Trichuridae</taxon>
        <taxon>Trichuris</taxon>
    </lineage>
</organism>
<dbReference type="AlphaFoldDB" id="A0A085M452"/>
<evidence type="ECO:0000313" key="3">
    <source>
        <dbReference type="Proteomes" id="UP000030764"/>
    </source>
</evidence>
<protein>
    <submittedName>
        <fullName evidence="2">Uncharacterized protein</fullName>
    </submittedName>
</protein>
<gene>
    <name evidence="2" type="ORF">M513_07130</name>
</gene>